<gene>
    <name evidence="1" type="ORF">PIB30_099674</name>
</gene>
<evidence type="ECO:0000313" key="2">
    <source>
        <dbReference type="Proteomes" id="UP001341840"/>
    </source>
</evidence>
<evidence type="ECO:0000313" key="1">
    <source>
        <dbReference type="EMBL" id="MED6128621.1"/>
    </source>
</evidence>
<feature type="non-terminal residue" evidence="1">
    <location>
        <position position="1"/>
    </location>
</feature>
<accession>A0ABU6RX08</accession>
<name>A0ABU6RX08_9FABA</name>
<organism evidence="1 2">
    <name type="scientific">Stylosanthes scabra</name>
    <dbReference type="NCBI Taxonomy" id="79078"/>
    <lineage>
        <taxon>Eukaryota</taxon>
        <taxon>Viridiplantae</taxon>
        <taxon>Streptophyta</taxon>
        <taxon>Embryophyta</taxon>
        <taxon>Tracheophyta</taxon>
        <taxon>Spermatophyta</taxon>
        <taxon>Magnoliopsida</taxon>
        <taxon>eudicotyledons</taxon>
        <taxon>Gunneridae</taxon>
        <taxon>Pentapetalae</taxon>
        <taxon>rosids</taxon>
        <taxon>fabids</taxon>
        <taxon>Fabales</taxon>
        <taxon>Fabaceae</taxon>
        <taxon>Papilionoideae</taxon>
        <taxon>50 kb inversion clade</taxon>
        <taxon>dalbergioids sensu lato</taxon>
        <taxon>Dalbergieae</taxon>
        <taxon>Pterocarpus clade</taxon>
        <taxon>Stylosanthes</taxon>
    </lineage>
</organism>
<sequence length="79" mass="7849">VLPILSAASLVAQSSSLSLSSLPHQSILAQSPPSLSNHLSHRLLTKLATAPPVAATSLSLSAVTPFATKLAVAPTVAAA</sequence>
<reference evidence="1 2" key="1">
    <citation type="journal article" date="2023" name="Plants (Basel)">
        <title>Bridging the Gap: Combining Genomics and Transcriptomics Approaches to Understand Stylosanthes scabra, an Orphan Legume from the Brazilian Caatinga.</title>
        <authorList>
            <person name="Ferreira-Neto J.R.C."/>
            <person name="da Silva M.D."/>
            <person name="Binneck E."/>
            <person name="de Melo N.F."/>
            <person name="da Silva R.H."/>
            <person name="de Melo A.L.T.M."/>
            <person name="Pandolfi V."/>
            <person name="Bustamante F.O."/>
            <person name="Brasileiro-Vidal A.C."/>
            <person name="Benko-Iseppon A.M."/>
        </authorList>
    </citation>
    <scope>NUCLEOTIDE SEQUENCE [LARGE SCALE GENOMIC DNA]</scope>
    <source>
        <tissue evidence="1">Leaves</tissue>
    </source>
</reference>
<dbReference type="Proteomes" id="UP001341840">
    <property type="component" value="Unassembled WGS sequence"/>
</dbReference>
<protein>
    <submittedName>
        <fullName evidence="1">Uncharacterized protein</fullName>
    </submittedName>
</protein>
<keyword evidence="2" id="KW-1185">Reference proteome</keyword>
<comment type="caution">
    <text evidence="1">The sequence shown here is derived from an EMBL/GenBank/DDBJ whole genome shotgun (WGS) entry which is preliminary data.</text>
</comment>
<dbReference type="EMBL" id="JASCZI010032903">
    <property type="protein sequence ID" value="MED6128621.1"/>
    <property type="molecule type" value="Genomic_DNA"/>
</dbReference>
<proteinExistence type="predicted"/>